<reference evidence="3 4" key="1">
    <citation type="submission" date="2016-03" db="EMBL/GenBank/DDBJ databases">
        <title>Comparative genomics of the ectomycorrhizal sister species Rhizopogon vinicolor and Rhizopogon vesiculosus (Basidiomycota: Boletales) reveals a divergence of the mating type B locus.</title>
        <authorList>
            <person name="Mujic A.B."/>
            <person name="Kuo A."/>
            <person name="Tritt A."/>
            <person name="Lipzen A."/>
            <person name="Chen C."/>
            <person name="Johnson J."/>
            <person name="Sharma A."/>
            <person name="Barry K."/>
            <person name="Grigoriev I.V."/>
            <person name="Spatafora J.W."/>
        </authorList>
    </citation>
    <scope>NUCLEOTIDE SEQUENCE [LARGE SCALE GENOMIC DNA]</scope>
    <source>
        <strain evidence="3 4">AM-OR11-056</strain>
    </source>
</reference>
<dbReference type="Pfam" id="PF05699">
    <property type="entry name" value="Dimer_Tnp_hAT"/>
    <property type="match status" value="1"/>
</dbReference>
<accession>A0A1J8QIU9</accession>
<evidence type="ECO:0000256" key="1">
    <source>
        <dbReference type="SAM" id="MobiDB-lite"/>
    </source>
</evidence>
<evidence type="ECO:0000259" key="2">
    <source>
        <dbReference type="Pfam" id="PF05699"/>
    </source>
</evidence>
<dbReference type="OrthoDB" id="3241084at2759"/>
<organism evidence="3 4">
    <name type="scientific">Rhizopogon vesiculosus</name>
    <dbReference type="NCBI Taxonomy" id="180088"/>
    <lineage>
        <taxon>Eukaryota</taxon>
        <taxon>Fungi</taxon>
        <taxon>Dikarya</taxon>
        <taxon>Basidiomycota</taxon>
        <taxon>Agaricomycotina</taxon>
        <taxon>Agaricomycetes</taxon>
        <taxon>Agaricomycetidae</taxon>
        <taxon>Boletales</taxon>
        <taxon>Suillineae</taxon>
        <taxon>Rhizopogonaceae</taxon>
        <taxon>Rhizopogon</taxon>
    </lineage>
</organism>
<dbReference type="EMBL" id="LVVM01000515">
    <property type="protein sequence ID" value="OJA20567.1"/>
    <property type="molecule type" value="Genomic_DNA"/>
</dbReference>
<feature type="region of interest" description="Disordered" evidence="1">
    <location>
        <begin position="1"/>
        <end position="22"/>
    </location>
</feature>
<keyword evidence="4" id="KW-1185">Reference proteome</keyword>
<protein>
    <recommendedName>
        <fullName evidence="2">HAT C-terminal dimerisation domain-containing protein</fullName>
    </recommendedName>
</protein>
<dbReference type="AlphaFoldDB" id="A0A1J8QIU9"/>
<evidence type="ECO:0000313" key="4">
    <source>
        <dbReference type="Proteomes" id="UP000183567"/>
    </source>
</evidence>
<name>A0A1J8QIU9_9AGAM</name>
<dbReference type="Proteomes" id="UP000183567">
    <property type="component" value="Unassembled WGS sequence"/>
</dbReference>
<dbReference type="InterPro" id="IPR012337">
    <property type="entry name" value="RNaseH-like_sf"/>
</dbReference>
<evidence type="ECO:0000313" key="3">
    <source>
        <dbReference type="EMBL" id="OJA20567.1"/>
    </source>
</evidence>
<sequence length="95" mass="10668">MSLAKQYGLTDEDLGASEPDDHSIQTVKQEYQAYITVPVCVKGTPIIKWWEYNQSAFPTLFAMAMDYLPIQASAVPCERVFSSSAETDTKKQNRS</sequence>
<proteinExistence type="predicted"/>
<gene>
    <name evidence="3" type="ORF">AZE42_14066</name>
</gene>
<dbReference type="InterPro" id="IPR008906">
    <property type="entry name" value="HATC_C_dom"/>
</dbReference>
<feature type="domain" description="HAT C-terminal dimerisation" evidence="2">
    <location>
        <begin position="34"/>
        <end position="94"/>
    </location>
</feature>
<dbReference type="GO" id="GO:0046983">
    <property type="term" value="F:protein dimerization activity"/>
    <property type="evidence" value="ECO:0007669"/>
    <property type="project" value="InterPro"/>
</dbReference>
<dbReference type="SUPFAM" id="SSF53098">
    <property type="entry name" value="Ribonuclease H-like"/>
    <property type="match status" value="1"/>
</dbReference>
<comment type="caution">
    <text evidence="3">The sequence shown here is derived from an EMBL/GenBank/DDBJ whole genome shotgun (WGS) entry which is preliminary data.</text>
</comment>